<dbReference type="EMBL" id="NXLS01000002">
    <property type="protein sequence ID" value="RDU63677.1"/>
    <property type="molecule type" value="Genomic_DNA"/>
</dbReference>
<dbReference type="OrthoDB" id="4279at2"/>
<keyword evidence="6" id="KW-0862">Zinc</keyword>
<dbReference type="GO" id="GO:0005507">
    <property type="term" value="F:copper ion binding"/>
    <property type="evidence" value="ECO:0007669"/>
    <property type="project" value="TreeGrafter"/>
</dbReference>
<dbReference type="InterPro" id="IPR011324">
    <property type="entry name" value="Cytotoxic_necrot_fac-like_cat"/>
</dbReference>
<evidence type="ECO:0000256" key="1">
    <source>
        <dbReference type="ARBA" id="ARBA00000553"/>
    </source>
</evidence>
<evidence type="ECO:0000256" key="3">
    <source>
        <dbReference type="ARBA" id="ARBA00022679"/>
    </source>
</evidence>
<keyword evidence="3" id="KW-0808">Transferase</keyword>
<dbReference type="GeneID" id="82535116"/>
<evidence type="ECO:0008006" key="12">
    <source>
        <dbReference type="Google" id="ProtNLM"/>
    </source>
</evidence>
<dbReference type="GO" id="GO:0016787">
    <property type="term" value="F:hydrolase activity"/>
    <property type="evidence" value="ECO:0007669"/>
    <property type="project" value="UniProtKB-KW"/>
</dbReference>
<comment type="catalytic activity">
    <reaction evidence="1">
        <text>inosine + phosphate = alpha-D-ribose 1-phosphate + hypoxanthine</text>
        <dbReference type="Rhea" id="RHEA:27646"/>
        <dbReference type="ChEBI" id="CHEBI:17368"/>
        <dbReference type="ChEBI" id="CHEBI:17596"/>
        <dbReference type="ChEBI" id="CHEBI:43474"/>
        <dbReference type="ChEBI" id="CHEBI:57720"/>
        <dbReference type="EC" id="2.4.2.1"/>
    </reaction>
    <physiologicalReaction direction="left-to-right" evidence="1">
        <dbReference type="Rhea" id="RHEA:27647"/>
    </physiologicalReaction>
</comment>
<dbReference type="Proteomes" id="UP000256650">
    <property type="component" value="Unassembled WGS sequence"/>
</dbReference>
<evidence type="ECO:0000256" key="6">
    <source>
        <dbReference type="ARBA" id="ARBA00022833"/>
    </source>
</evidence>
<evidence type="ECO:0000313" key="10">
    <source>
        <dbReference type="EMBL" id="RDU63677.1"/>
    </source>
</evidence>
<dbReference type="AlphaFoldDB" id="A0A3D8IEP2"/>
<protein>
    <recommendedName>
        <fullName evidence="12">Laccase domain-containing protein</fullName>
    </recommendedName>
</protein>
<name>A0A3D8IEP2_9HELI</name>
<dbReference type="GO" id="GO:0017061">
    <property type="term" value="F:S-methyl-5-thioadenosine phosphorylase activity"/>
    <property type="evidence" value="ECO:0007669"/>
    <property type="project" value="UniProtKB-EC"/>
</dbReference>
<evidence type="ECO:0000256" key="9">
    <source>
        <dbReference type="ARBA" id="ARBA00049893"/>
    </source>
</evidence>
<organism evidence="10 11">
    <name type="scientific">Helicobacter ganmani</name>
    <dbReference type="NCBI Taxonomy" id="60246"/>
    <lineage>
        <taxon>Bacteria</taxon>
        <taxon>Pseudomonadati</taxon>
        <taxon>Campylobacterota</taxon>
        <taxon>Epsilonproteobacteria</taxon>
        <taxon>Campylobacterales</taxon>
        <taxon>Helicobacteraceae</taxon>
        <taxon>Helicobacter</taxon>
    </lineage>
</organism>
<reference evidence="10 11" key="1">
    <citation type="submission" date="2018-04" db="EMBL/GenBank/DDBJ databases">
        <title>Novel Campyloabacter and Helicobacter Species and Strains.</title>
        <authorList>
            <person name="Mannion A.J."/>
            <person name="Shen Z."/>
            <person name="Fox J.G."/>
        </authorList>
    </citation>
    <scope>NUCLEOTIDE SEQUENCE [LARGE SCALE GENOMIC DNA]</scope>
    <source>
        <strain evidence="10 11">MIT 99-5101</strain>
    </source>
</reference>
<evidence type="ECO:0000256" key="7">
    <source>
        <dbReference type="ARBA" id="ARBA00047989"/>
    </source>
</evidence>
<keyword evidence="11" id="KW-1185">Reference proteome</keyword>
<evidence type="ECO:0000256" key="4">
    <source>
        <dbReference type="ARBA" id="ARBA00022723"/>
    </source>
</evidence>
<dbReference type="SUPFAM" id="SSF64438">
    <property type="entry name" value="CNF1/YfiH-like putative cysteine hydrolases"/>
    <property type="match status" value="1"/>
</dbReference>
<comment type="catalytic activity">
    <reaction evidence="8">
        <text>adenosine + phosphate = alpha-D-ribose 1-phosphate + adenine</text>
        <dbReference type="Rhea" id="RHEA:27642"/>
        <dbReference type="ChEBI" id="CHEBI:16335"/>
        <dbReference type="ChEBI" id="CHEBI:16708"/>
        <dbReference type="ChEBI" id="CHEBI:43474"/>
        <dbReference type="ChEBI" id="CHEBI:57720"/>
        <dbReference type="EC" id="2.4.2.1"/>
    </reaction>
    <physiologicalReaction direction="left-to-right" evidence="8">
        <dbReference type="Rhea" id="RHEA:27643"/>
    </physiologicalReaction>
</comment>
<evidence type="ECO:0000256" key="8">
    <source>
        <dbReference type="ARBA" id="ARBA00048968"/>
    </source>
</evidence>
<comment type="caution">
    <text evidence="10">The sequence shown here is derived from an EMBL/GenBank/DDBJ whole genome shotgun (WGS) entry which is preliminary data.</text>
</comment>
<keyword evidence="4" id="KW-0479">Metal-binding</keyword>
<keyword evidence="5" id="KW-0378">Hydrolase</keyword>
<dbReference type="CDD" id="cd16833">
    <property type="entry name" value="YfiH"/>
    <property type="match status" value="1"/>
</dbReference>
<evidence type="ECO:0000256" key="2">
    <source>
        <dbReference type="ARBA" id="ARBA00007353"/>
    </source>
</evidence>
<comment type="catalytic activity">
    <reaction evidence="9">
        <text>S-methyl-5'-thioadenosine + phosphate = 5-(methylsulfanyl)-alpha-D-ribose 1-phosphate + adenine</text>
        <dbReference type="Rhea" id="RHEA:11852"/>
        <dbReference type="ChEBI" id="CHEBI:16708"/>
        <dbReference type="ChEBI" id="CHEBI:17509"/>
        <dbReference type="ChEBI" id="CHEBI:43474"/>
        <dbReference type="ChEBI" id="CHEBI:58533"/>
        <dbReference type="EC" id="2.4.2.28"/>
    </reaction>
    <physiologicalReaction direction="left-to-right" evidence="9">
        <dbReference type="Rhea" id="RHEA:11853"/>
    </physiologicalReaction>
</comment>
<comment type="similarity">
    <text evidence="2">Belongs to the purine nucleoside phosphorylase YfiH/LACC1 family.</text>
</comment>
<evidence type="ECO:0000313" key="11">
    <source>
        <dbReference type="Proteomes" id="UP000256650"/>
    </source>
</evidence>
<dbReference type="PANTHER" id="PTHR30616">
    <property type="entry name" value="UNCHARACTERIZED PROTEIN YFIH"/>
    <property type="match status" value="1"/>
</dbReference>
<dbReference type="RefSeq" id="WP_115551008.1">
    <property type="nucleotide sequence ID" value="NZ_CAONBV010000045.1"/>
</dbReference>
<accession>A0A3D8IEP2</accession>
<dbReference type="Pfam" id="PF02578">
    <property type="entry name" value="Cu-oxidase_4"/>
    <property type="match status" value="1"/>
</dbReference>
<dbReference type="PANTHER" id="PTHR30616:SF2">
    <property type="entry name" value="PURINE NUCLEOSIDE PHOSPHORYLASE LACC1"/>
    <property type="match status" value="1"/>
</dbReference>
<evidence type="ECO:0000256" key="5">
    <source>
        <dbReference type="ARBA" id="ARBA00022801"/>
    </source>
</evidence>
<dbReference type="InterPro" id="IPR038371">
    <property type="entry name" value="Cu_polyphenol_OxRdtase_sf"/>
</dbReference>
<dbReference type="InterPro" id="IPR003730">
    <property type="entry name" value="Cu_polyphenol_OxRdtase"/>
</dbReference>
<gene>
    <name evidence="10" type="ORF">CQA43_02305</name>
</gene>
<proteinExistence type="inferred from homology"/>
<comment type="catalytic activity">
    <reaction evidence="7">
        <text>adenosine + H2O + H(+) = inosine + NH4(+)</text>
        <dbReference type="Rhea" id="RHEA:24408"/>
        <dbReference type="ChEBI" id="CHEBI:15377"/>
        <dbReference type="ChEBI" id="CHEBI:15378"/>
        <dbReference type="ChEBI" id="CHEBI:16335"/>
        <dbReference type="ChEBI" id="CHEBI:17596"/>
        <dbReference type="ChEBI" id="CHEBI:28938"/>
        <dbReference type="EC" id="3.5.4.4"/>
    </reaction>
    <physiologicalReaction direction="left-to-right" evidence="7">
        <dbReference type="Rhea" id="RHEA:24409"/>
    </physiologicalReaction>
</comment>
<sequence length="231" mass="25333">MNSHSFLEPLATPSGIQAFLSRAPLNIAFHAGGDSKENVESHRSLCIAPFPLSSLAYLNQVHSKEILKAQRGGLLGDGDGILIAQKNIIGLIMVADCNPILLFDTKHKVLALLHGGRVGLQKGIIPNALEQMQQEFNTQTSDLFAYVGPSIRACCYEVGEEVLKDSLLKKGKIVREGKIYLDLIAIIKSQFKATNITNYDISPHCTCCTSAYFSYRKNPQCGRFGLFAYLT</sequence>
<dbReference type="Gene3D" id="3.60.140.10">
    <property type="entry name" value="CNF1/YfiH-like putative cysteine hydrolases"/>
    <property type="match status" value="1"/>
</dbReference>